<feature type="compositionally biased region" description="Basic and acidic residues" evidence="1">
    <location>
        <begin position="9"/>
        <end position="22"/>
    </location>
</feature>
<organism evidence="2 3">
    <name type="scientific">Burkholderia gladioli</name>
    <name type="common">Pseudomonas marginata</name>
    <name type="synonym">Phytomonas marginata</name>
    <dbReference type="NCBI Taxonomy" id="28095"/>
    <lineage>
        <taxon>Bacteria</taxon>
        <taxon>Pseudomonadati</taxon>
        <taxon>Pseudomonadota</taxon>
        <taxon>Betaproteobacteria</taxon>
        <taxon>Burkholderiales</taxon>
        <taxon>Burkholderiaceae</taxon>
        <taxon>Burkholderia</taxon>
    </lineage>
</organism>
<dbReference type="RefSeq" id="WP_167547487.1">
    <property type="nucleotide sequence ID" value="NZ_CADEPT010000010.1"/>
</dbReference>
<reference evidence="2 3" key="1">
    <citation type="submission" date="2014-04" db="EMBL/GenBank/DDBJ databases">
        <authorList>
            <person name="Bishop-Lilly K.A."/>
            <person name="Broomall S.M."/>
            <person name="Chain P.S."/>
            <person name="Chertkov O."/>
            <person name="Coyne S.R."/>
            <person name="Daligault H.E."/>
            <person name="Davenport K.W."/>
            <person name="Erkkila T."/>
            <person name="Frey K.G."/>
            <person name="Gibbons H.S."/>
            <person name="Gu W."/>
            <person name="Jaissle J."/>
            <person name="Johnson S.L."/>
            <person name="Koroleva G.I."/>
            <person name="Ladner J.T."/>
            <person name="Lo C.-C."/>
            <person name="Minogue T.D."/>
            <person name="Munk C."/>
            <person name="Palacios G.F."/>
            <person name="Redden C.L."/>
            <person name="Rosenzweig C.N."/>
            <person name="Scholz M.B."/>
            <person name="Teshima H."/>
            <person name="Xu Y."/>
        </authorList>
    </citation>
    <scope>NUCLEOTIDE SEQUENCE [LARGE SCALE GENOMIC DNA]</scope>
    <source>
        <strain evidence="3">gladioli</strain>
    </source>
</reference>
<evidence type="ECO:0000256" key="1">
    <source>
        <dbReference type="SAM" id="MobiDB-lite"/>
    </source>
</evidence>
<comment type="caution">
    <text evidence="2">The sequence shown here is derived from an EMBL/GenBank/DDBJ whole genome shotgun (WGS) entry which is preliminary data.</text>
</comment>
<protein>
    <submittedName>
        <fullName evidence="2">Uncharacterized protein</fullName>
    </submittedName>
</protein>
<proteinExistence type="predicted"/>
<evidence type="ECO:0000313" key="2">
    <source>
        <dbReference type="EMBL" id="KGC12750.1"/>
    </source>
</evidence>
<evidence type="ECO:0000313" key="3">
    <source>
        <dbReference type="Proteomes" id="UP000029590"/>
    </source>
</evidence>
<gene>
    <name evidence="2" type="ORF">DM48_926</name>
</gene>
<dbReference type="KEGG" id="bgo:BM43_6841"/>
<feature type="region of interest" description="Disordered" evidence="1">
    <location>
        <begin position="1"/>
        <end position="30"/>
    </location>
</feature>
<accession>A0AAW3EYQ0</accession>
<name>A0AAW3EYQ0_BURGA</name>
<dbReference type="AlphaFoldDB" id="A0AAW3EYQ0"/>
<dbReference type="EMBL" id="JPGG01000016">
    <property type="protein sequence ID" value="KGC12750.1"/>
    <property type="molecule type" value="Genomic_DNA"/>
</dbReference>
<dbReference type="Proteomes" id="UP000029590">
    <property type="component" value="Unassembled WGS sequence"/>
</dbReference>
<sequence length="53" mass="5731">MTSSHRQHTGHESSRSRARDAHAAGPLVEGLLRIPDRECANPASVAKELAKPM</sequence>